<dbReference type="GO" id="GO:0009307">
    <property type="term" value="P:DNA restriction-modification system"/>
    <property type="evidence" value="ECO:0007669"/>
    <property type="project" value="UniProtKB-KW"/>
</dbReference>
<dbReference type="InterPro" id="IPR051212">
    <property type="entry name" value="Type-I_RE_S_subunit"/>
</dbReference>
<evidence type="ECO:0000259" key="5">
    <source>
        <dbReference type="Pfam" id="PF01420"/>
    </source>
</evidence>
<keyword evidence="2" id="KW-0680">Restriction system</keyword>
<dbReference type="SUPFAM" id="SSF116734">
    <property type="entry name" value="DNA methylase specificity domain"/>
    <property type="match status" value="2"/>
</dbReference>
<dbReference type="AlphaFoldDB" id="A0AAE3WFI1"/>
<dbReference type="GO" id="GO:0004519">
    <property type="term" value="F:endonuclease activity"/>
    <property type="evidence" value="ECO:0007669"/>
    <property type="project" value="UniProtKB-KW"/>
</dbReference>
<evidence type="ECO:0000313" key="7">
    <source>
        <dbReference type="Proteomes" id="UP001226762"/>
    </source>
</evidence>
<protein>
    <submittedName>
        <fullName evidence="6">Restriction endonuclease subunit S</fullName>
        <ecNumber evidence="6">3.1.21.-</ecNumber>
    </submittedName>
</protein>
<reference evidence="6" key="1">
    <citation type="submission" date="2022-07" db="EMBL/GenBank/DDBJ databases">
        <authorList>
            <person name="Otstavnykh N."/>
            <person name="Isaeva M."/>
            <person name="Bystritskaya E."/>
        </authorList>
    </citation>
    <scope>NUCLEOTIDE SEQUENCE</scope>
    <source>
        <strain evidence="6">KCTC 52189</strain>
    </source>
</reference>
<dbReference type="PANTHER" id="PTHR43140:SF1">
    <property type="entry name" value="TYPE I RESTRICTION ENZYME ECOKI SPECIFICITY SUBUNIT"/>
    <property type="match status" value="1"/>
</dbReference>
<evidence type="ECO:0000313" key="6">
    <source>
        <dbReference type="EMBL" id="MDQ2092311.1"/>
    </source>
</evidence>
<evidence type="ECO:0000256" key="4">
    <source>
        <dbReference type="SAM" id="MobiDB-lite"/>
    </source>
</evidence>
<dbReference type="EC" id="3.1.21.-" evidence="6"/>
<evidence type="ECO:0000256" key="3">
    <source>
        <dbReference type="ARBA" id="ARBA00023125"/>
    </source>
</evidence>
<dbReference type="PANTHER" id="PTHR43140">
    <property type="entry name" value="TYPE-1 RESTRICTION ENZYME ECOKI SPECIFICITY PROTEIN"/>
    <property type="match status" value="1"/>
</dbReference>
<accession>A0AAE3WFI1</accession>
<keyword evidence="6" id="KW-0540">Nuclease</keyword>
<comment type="caution">
    <text evidence="6">The sequence shown here is derived from an EMBL/GenBank/DDBJ whole genome shotgun (WGS) entry which is preliminary data.</text>
</comment>
<keyword evidence="3" id="KW-0238">DNA-binding</keyword>
<dbReference type="InterPro" id="IPR044946">
    <property type="entry name" value="Restrct_endonuc_typeI_TRD_sf"/>
</dbReference>
<dbReference type="InterPro" id="IPR000055">
    <property type="entry name" value="Restrct_endonuc_typeI_TRD"/>
</dbReference>
<dbReference type="Proteomes" id="UP001226762">
    <property type="component" value="Unassembled WGS sequence"/>
</dbReference>
<dbReference type="RefSeq" id="WP_306737620.1">
    <property type="nucleotide sequence ID" value="NZ_JANHAX010000008.1"/>
</dbReference>
<reference evidence="6" key="2">
    <citation type="submission" date="2023-02" db="EMBL/GenBank/DDBJ databases">
        <title>'Rhodoalgimonas zhirmunskyi' gen. nov., isolated from a red alga.</title>
        <authorList>
            <person name="Nedashkovskaya O.I."/>
            <person name="Otstavnykh N.Y."/>
            <person name="Bystritskaya E.P."/>
            <person name="Balabanova L.A."/>
            <person name="Isaeva M.P."/>
        </authorList>
    </citation>
    <scope>NUCLEOTIDE SEQUENCE</scope>
    <source>
        <strain evidence="6">KCTC 52189</strain>
    </source>
</reference>
<dbReference type="Pfam" id="PF01420">
    <property type="entry name" value="Methylase_S"/>
    <property type="match status" value="1"/>
</dbReference>
<keyword evidence="7" id="KW-1185">Reference proteome</keyword>
<evidence type="ECO:0000256" key="1">
    <source>
        <dbReference type="ARBA" id="ARBA00010923"/>
    </source>
</evidence>
<comment type="similarity">
    <text evidence="1">Belongs to the type-I restriction system S methylase family.</text>
</comment>
<keyword evidence="6" id="KW-0255">Endonuclease</keyword>
<feature type="domain" description="Type I restriction modification DNA specificity" evidence="5">
    <location>
        <begin position="5"/>
        <end position="169"/>
    </location>
</feature>
<keyword evidence="6" id="KW-0378">Hydrolase</keyword>
<proteinExistence type="inferred from homology"/>
<dbReference type="GO" id="GO:0016787">
    <property type="term" value="F:hydrolase activity"/>
    <property type="evidence" value="ECO:0007669"/>
    <property type="project" value="UniProtKB-KW"/>
</dbReference>
<dbReference type="Gene3D" id="3.90.220.20">
    <property type="entry name" value="DNA methylase specificity domains"/>
    <property type="match status" value="2"/>
</dbReference>
<dbReference type="EMBL" id="JANHAX010000008">
    <property type="protein sequence ID" value="MDQ2092311.1"/>
    <property type="molecule type" value="Genomic_DNA"/>
</dbReference>
<evidence type="ECO:0000256" key="2">
    <source>
        <dbReference type="ARBA" id="ARBA00022747"/>
    </source>
</evidence>
<name>A0AAE3WFI1_9RHOB</name>
<gene>
    <name evidence="6" type="ORF">NO357_20590</name>
</gene>
<organism evidence="6 7">
    <name type="scientific">Marimonas arenosa</name>
    <dbReference type="NCBI Taxonomy" id="1795305"/>
    <lineage>
        <taxon>Bacteria</taxon>
        <taxon>Pseudomonadati</taxon>
        <taxon>Pseudomonadota</taxon>
        <taxon>Alphaproteobacteria</taxon>
        <taxon>Rhodobacterales</taxon>
        <taxon>Paracoccaceae</taxon>
        <taxon>Marimonas</taxon>
    </lineage>
</organism>
<feature type="compositionally biased region" description="Basic residues" evidence="4">
    <location>
        <begin position="423"/>
        <end position="436"/>
    </location>
</feature>
<dbReference type="CDD" id="cd17254">
    <property type="entry name" value="RMtype1_S_FclI-TRD1-CR1_like"/>
    <property type="match status" value="1"/>
</dbReference>
<feature type="region of interest" description="Disordered" evidence="4">
    <location>
        <begin position="413"/>
        <end position="436"/>
    </location>
</feature>
<sequence length="436" mass="48658">MSELPKTWTEAEIGELCDLINGRAFKPSDWTEDGLPIVRIQNLNNPDKPFNRFDGEVRERFLIESGDLLFAWSGTPGTSFGAHVWNGGPAVLNQHIFNVKFNRENLDRDFFRHAINQKLNELIDKAHGGVGLRHVTKGKFEETKISLPPLPEQRRIVRKLDTLSARTTTARTHLSAIAKLVGKYKKGVLEAAFSNHGPLVTIGSLIDGIKAGKNLKCDERPPREGEQGTVKVSAVSWGEFRPDQSKTFPSHFEPDPDTAIKPGDFLFSRANTIELVGAVVIVDTTPDNLFLSDKVLRLDMASHLKPWLLWFLRSPQGRKQLEEVSSGNQMSMRNIGQAKLKSLLLPLPNEAERDKILRQIEANFAKIDLLAAEAEKALKLTDRLDQRILAKAFAGELVPQDPTDEPASILLDRIRAERASAPKPKRGRRKKADAAT</sequence>
<dbReference type="GO" id="GO:0003677">
    <property type="term" value="F:DNA binding"/>
    <property type="evidence" value="ECO:0007669"/>
    <property type="project" value="UniProtKB-KW"/>
</dbReference>